<evidence type="ECO:0000313" key="1">
    <source>
        <dbReference type="EMBL" id="KAB8191654.1"/>
    </source>
</evidence>
<dbReference type="OrthoDB" id="3532973at2"/>
<proteinExistence type="predicted"/>
<protein>
    <submittedName>
        <fullName evidence="1">Uncharacterized protein</fullName>
    </submittedName>
</protein>
<organism evidence="1 2">
    <name type="scientific">Nonomuraea phyllanthi</name>
    <dbReference type="NCBI Taxonomy" id="2219224"/>
    <lineage>
        <taxon>Bacteria</taxon>
        <taxon>Bacillati</taxon>
        <taxon>Actinomycetota</taxon>
        <taxon>Actinomycetes</taxon>
        <taxon>Streptosporangiales</taxon>
        <taxon>Streptosporangiaceae</taxon>
        <taxon>Nonomuraea</taxon>
    </lineage>
</organism>
<reference evidence="1 2" key="1">
    <citation type="submission" date="2019-10" db="EMBL/GenBank/DDBJ databases">
        <title>Nonomuraea sp. nov., isolated from Phyllanthus amarus.</title>
        <authorList>
            <person name="Klykleung N."/>
            <person name="Tanasupawat S."/>
        </authorList>
    </citation>
    <scope>NUCLEOTIDE SEQUENCE [LARGE SCALE GENOMIC DNA]</scope>
    <source>
        <strain evidence="1 2">PA1-10</strain>
    </source>
</reference>
<accession>A0A5C4W210</accession>
<gene>
    <name evidence="1" type="ORF">FH608_030880</name>
</gene>
<dbReference type="EMBL" id="VDLX02000012">
    <property type="protein sequence ID" value="KAB8191654.1"/>
    <property type="molecule type" value="Genomic_DNA"/>
</dbReference>
<evidence type="ECO:0000313" key="2">
    <source>
        <dbReference type="Proteomes" id="UP000312512"/>
    </source>
</evidence>
<keyword evidence="2" id="KW-1185">Reference proteome</keyword>
<name>A0A5C4W210_9ACTN</name>
<comment type="caution">
    <text evidence="1">The sequence shown here is derived from an EMBL/GenBank/DDBJ whole genome shotgun (WGS) entry which is preliminary data.</text>
</comment>
<dbReference type="RefSeq" id="WP_139634155.1">
    <property type="nucleotide sequence ID" value="NZ_VDLX02000012.1"/>
</dbReference>
<sequence>MTNDLTEARDRLIPPSRLHEVAALLNMPHLDETAIPDDDDDALQSKQQAVLYADIAEWARLSAQAAGQLDELEPSEITDQFAYLVEYTDQHAKGWQPAPSEHSHGVTLADTAETVARTVLTGYVSHLAEHRDDYQLWLVDSLSLRASVWHVETAETRPRARRSYWPSSAHAYVEAGISPHAVEIRTPTQIYRFIDQHQLTPGTDGWSRGNDDVLD</sequence>
<dbReference type="AlphaFoldDB" id="A0A5C4W210"/>
<dbReference type="Proteomes" id="UP000312512">
    <property type="component" value="Unassembled WGS sequence"/>
</dbReference>